<organism evidence="1 2">
    <name type="scientific">Dioscorea zingiberensis</name>
    <dbReference type="NCBI Taxonomy" id="325984"/>
    <lineage>
        <taxon>Eukaryota</taxon>
        <taxon>Viridiplantae</taxon>
        <taxon>Streptophyta</taxon>
        <taxon>Embryophyta</taxon>
        <taxon>Tracheophyta</taxon>
        <taxon>Spermatophyta</taxon>
        <taxon>Magnoliopsida</taxon>
        <taxon>Liliopsida</taxon>
        <taxon>Dioscoreales</taxon>
        <taxon>Dioscoreaceae</taxon>
        <taxon>Dioscorea</taxon>
    </lineage>
</organism>
<protein>
    <submittedName>
        <fullName evidence="1">Uncharacterized protein</fullName>
    </submittedName>
</protein>
<gene>
    <name evidence="1" type="ORF">J5N97_007370</name>
</gene>
<proteinExistence type="predicted"/>
<dbReference type="AlphaFoldDB" id="A0A9D5HU64"/>
<dbReference type="OrthoDB" id="642697at2759"/>
<reference evidence="1" key="1">
    <citation type="submission" date="2021-03" db="EMBL/GenBank/DDBJ databases">
        <authorList>
            <person name="Li Z."/>
            <person name="Yang C."/>
        </authorList>
    </citation>
    <scope>NUCLEOTIDE SEQUENCE</scope>
    <source>
        <strain evidence="1">Dzin_1.0</strain>
        <tissue evidence="1">Leaf</tissue>
    </source>
</reference>
<dbReference type="Proteomes" id="UP001085076">
    <property type="component" value="Miscellaneous, Linkage group lg01"/>
</dbReference>
<evidence type="ECO:0000313" key="2">
    <source>
        <dbReference type="Proteomes" id="UP001085076"/>
    </source>
</evidence>
<name>A0A9D5HU64_9LILI</name>
<accession>A0A9D5HU64</accession>
<reference evidence="1" key="2">
    <citation type="journal article" date="2022" name="Hortic Res">
        <title>The genome of Dioscorea zingiberensis sheds light on the biosynthesis, origin and evolution of the medicinally important diosgenin saponins.</title>
        <authorList>
            <person name="Li Y."/>
            <person name="Tan C."/>
            <person name="Li Z."/>
            <person name="Guo J."/>
            <person name="Li S."/>
            <person name="Chen X."/>
            <person name="Wang C."/>
            <person name="Dai X."/>
            <person name="Yang H."/>
            <person name="Song W."/>
            <person name="Hou L."/>
            <person name="Xu J."/>
            <person name="Tong Z."/>
            <person name="Xu A."/>
            <person name="Yuan X."/>
            <person name="Wang W."/>
            <person name="Yang Q."/>
            <person name="Chen L."/>
            <person name="Sun Z."/>
            <person name="Wang K."/>
            <person name="Pan B."/>
            <person name="Chen J."/>
            <person name="Bao Y."/>
            <person name="Liu F."/>
            <person name="Qi X."/>
            <person name="Gang D.R."/>
            <person name="Wen J."/>
            <person name="Li J."/>
        </authorList>
    </citation>
    <scope>NUCLEOTIDE SEQUENCE</scope>
    <source>
        <strain evidence="1">Dzin_1.0</strain>
    </source>
</reference>
<sequence length="229" mass="25436">MTLSSKAALFAYHSSCSTRPNSPGRYLSLLLCPLPSLHSTLVIGTREEPFVGHEPPSEKQEPVNNHHSSVSVSTKEMCGFDAPFMAAAPPDWPLLLQQEQDQERPSCTQAAPVTEVATPTWDCSDFFPVESPDSGLLQEVINGFYPRPKKTSSGDGFFHLKNDHENVRMDVDHRSSTAPSTQAPMQAFDPFGYYPSPEKLPMVSEGLLEDIIQYPDFFQFFSAKLHNTT</sequence>
<keyword evidence="2" id="KW-1185">Reference proteome</keyword>
<dbReference type="EMBL" id="JAGGNH010000001">
    <property type="protein sequence ID" value="KAJ0989014.1"/>
    <property type="molecule type" value="Genomic_DNA"/>
</dbReference>
<evidence type="ECO:0000313" key="1">
    <source>
        <dbReference type="EMBL" id="KAJ0989014.1"/>
    </source>
</evidence>
<comment type="caution">
    <text evidence="1">The sequence shown here is derived from an EMBL/GenBank/DDBJ whole genome shotgun (WGS) entry which is preliminary data.</text>
</comment>